<dbReference type="NCBIfam" id="NF047751">
    <property type="entry name" value="HepT_toxin"/>
    <property type="match status" value="1"/>
</dbReference>
<comment type="similarity">
    <text evidence="4">Belongs to the HepT RNase toxin family.</text>
</comment>
<dbReference type="OrthoDB" id="9796612at2"/>
<gene>
    <name evidence="5" type="ORF">D5018_01545</name>
</gene>
<comment type="caution">
    <text evidence="5">The sequence shown here is derived from an EMBL/GenBank/DDBJ whole genome shotgun (WGS) entry which is preliminary data.</text>
</comment>
<keyword evidence="3" id="KW-0378">Hydrolase</keyword>
<dbReference type="EMBL" id="QZEI01000003">
    <property type="protein sequence ID" value="RLV61400.1"/>
    <property type="molecule type" value="Genomic_DNA"/>
</dbReference>
<dbReference type="InterPro" id="IPR037038">
    <property type="entry name" value="HepT-like_sf"/>
</dbReference>
<keyword evidence="6" id="KW-1185">Reference proteome</keyword>
<dbReference type="Gene3D" id="1.20.120.580">
    <property type="entry name" value="bsu32300-like"/>
    <property type="match status" value="1"/>
</dbReference>
<dbReference type="InterPro" id="IPR052379">
    <property type="entry name" value="Type_VII_TA_RNase"/>
</dbReference>
<organism evidence="5 6">
    <name type="scientific">Parashewanella curva</name>
    <dbReference type="NCBI Taxonomy" id="2338552"/>
    <lineage>
        <taxon>Bacteria</taxon>
        <taxon>Pseudomonadati</taxon>
        <taxon>Pseudomonadota</taxon>
        <taxon>Gammaproteobacteria</taxon>
        <taxon>Alteromonadales</taxon>
        <taxon>Shewanellaceae</taxon>
        <taxon>Parashewanella</taxon>
    </lineage>
</organism>
<evidence type="ECO:0000256" key="3">
    <source>
        <dbReference type="ARBA" id="ARBA00022801"/>
    </source>
</evidence>
<evidence type="ECO:0000256" key="2">
    <source>
        <dbReference type="ARBA" id="ARBA00022722"/>
    </source>
</evidence>
<accession>A0A3L8Q1Q1</accession>
<keyword evidence="2" id="KW-0540">Nuclease</keyword>
<dbReference type="SUPFAM" id="SSF81593">
    <property type="entry name" value="Nucleotidyltransferase substrate binding subunit/domain"/>
    <property type="match status" value="1"/>
</dbReference>
<proteinExistence type="inferred from homology"/>
<evidence type="ECO:0000313" key="6">
    <source>
        <dbReference type="Proteomes" id="UP000281474"/>
    </source>
</evidence>
<protein>
    <submittedName>
        <fullName evidence="5">DUF86 domain-containing protein</fullName>
    </submittedName>
</protein>
<dbReference type="GO" id="GO:0016787">
    <property type="term" value="F:hydrolase activity"/>
    <property type="evidence" value="ECO:0007669"/>
    <property type="project" value="UniProtKB-KW"/>
</dbReference>
<dbReference type="GO" id="GO:0004540">
    <property type="term" value="F:RNA nuclease activity"/>
    <property type="evidence" value="ECO:0007669"/>
    <property type="project" value="InterPro"/>
</dbReference>
<dbReference type="InterPro" id="IPR008201">
    <property type="entry name" value="HepT-like"/>
</dbReference>
<dbReference type="RefSeq" id="WP_121837221.1">
    <property type="nucleotide sequence ID" value="NZ_ML014754.1"/>
</dbReference>
<dbReference type="PANTHER" id="PTHR33397:SF3">
    <property type="entry name" value="MRNA NUCLEASE HEPT"/>
    <property type="match status" value="1"/>
</dbReference>
<dbReference type="Proteomes" id="UP000281474">
    <property type="component" value="Unassembled WGS sequence"/>
</dbReference>
<dbReference type="GO" id="GO:0110001">
    <property type="term" value="C:toxin-antitoxin complex"/>
    <property type="evidence" value="ECO:0007669"/>
    <property type="project" value="InterPro"/>
</dbReference>
<evidence type="ECO:0000256" key="4">
    <source>
        <dbReference type="ARBA" id="ARBA00024207"/>
    </source>
</evidence>
<sequence length="131" mass="15200">MNDILMDKASIIRRCISRINEVYRESDNFRLDFTRQDSVILNLQRACEASIDMANVVIKTHKLSVPQSSRDSFSILEKSSHLSPELSEKMQRMVGLRNIAVHEYQSLNLDIVINVIENDLSDFEDFIIEIR</sequence>
<keyword evidence="1" id="KW-1277">Toxin-antitoxin system</keyword>
<evidence type="ECO:0000313" key="5">
    <source>
        <dbReference type="EMBL" id="RLV61400.1"/>
    </source>
</evidence>
<dbReference type="AlphaFoldDB" id="A0A3L8Q1Q1"/>
<dbReference type="Pfam" id="PF01934">
    <property type="entry name" value="HepT-like"/>
    <property type="match status" value="1"/>
</dbReference>
<dbReference type="PANTHER" id="PTHR33397">
    <property type="entry name" value="UPF0331 PROTEIN YUTE"/>
    <property type="match status" value="1"/>
</dbReference>
<evidence type="ECO:0000256" key="1">
    <source>
        <dbReference type="ARBA" id="ARBA00022649"/>
    </source>
</evidence>
<reference evidence="5 6" key="1">
    <citation type="submission" date="2018-09" db="EMBL/GenBank/DDBJ databases">
        <title>Phylogeny of the Shewanellaceae, and recommendation for two new genera, Pseudoshewanella and Parashewanella.</title>
        <authorList>
            <person name="Wang G."/>
        </authorList>
    </citation>
    <scope>NUCLEOTIDE SEQUENCE [LARGE SCALE GENOMIC DNA]</scope>
    <source>
        <strain evidence="5 6">C51</strain>
    </source>
</reference>
<name>A0A3L8Q1Q1_9GAMM</name>